<name>A0A0J1FXD5_9FIRM</name>
<evidence type="ECO:0000256" key="4">
    <source>
        <dbReference type="ARBA" id="ARBA00022723"/>
    </source>
</evidence>
<comment type="similarity">
    <text evidence="1">Belongs to the peptidase A31 family.</text>
</comment>
<dbReference type="SUPFAM" id="SSF53163">
    <property type="entry name" value="HybD-like"/>
    <property type="match status" value="1"/>
</dbReference>
<keyword evidence="6 7" id="KW-0378">Hydrolase</keyword>
<dbReference type="GO" id="GO:0016485">
    <property type="term" value="P:protein processing"/>
    <property type="evidence" value="ECO:0007669"/>
    <property type="project" value="TreeGrafter"/>
</dbReference>
<dbReference type="EC" id="3.4.23.-" evidence="7"/>
<keyword evidence="4" id="KW-0479">Metal-binding</keyword>
<dbReference type="Gene3D" id="3.40.50.1450">
    <property type="entry name" value="HybD-like"/>
    <property type="match status" value="1"/>
</dbReference>
<protein>
    <submittedName>
        <fullName evidence="7">Hydrogenase 1 maturation protease</fullName>
        <ecNumber evidence="7">3.4.23.-</ecNumber>
    </submittedName>
</protein>
<dbReference type="STRING" id="476652.DEAC_c00870"/>
<dbReference type="Pfam" id="PF01750">
    <property type="entry name" value="HycI"/>
    <property type="match status" value="1"/>
</dbReference>
<dbReference type="Proteomes" id="UP000036356">
    <property type="component" value="Unassembled WGS sequence"/>
</dbReference>
<keyword evidence="5" id="KW-0064">Aspartyl protease</keyword>
<proteinExistence type="inferred from homology"/>
<evidence type="ECO:0000256" key="5">
    <source>
        <dbReference type="ARBA" id="ARBA00022750"/>
    </source>
</evidence>
<comment type="caution">
    <text evidence="7">The sequence shown here is derived from an EMBL/GenBank/DDBJ whole genome shotgun (WGS) entry which is preliminary data.</text>
</comment>
<dbReference type="AlphaFoldDB" id="A0A0J1FXD5"/>
<dbReference type="FunFam" id="3.40.50.1450:FF:000002">
    <property type="entry name" value="Hydrogenase 1 maturation protease"/>
    <property type="match status" value="1"/>
</dbReference>
<dbReference type="RefSeq" id="WP_053006234.1">
    <property type="nucleotide sequence ID" value="NZ_LDZY01000001.1"/>
</dbReference>
<dbReference type="PANTHER" id="PTHR30302">
    <property type="entry name" value="HYDROGENASE 1 MATURATION PROTEASE"/>
    <property type="match status" value="1"/>
</dbReference>
<keyword evidence="8" id="KW-1185">Reference proteome</keyword>
<gene>
    <name evidence="7" type="primary">hyaD_1</name>
    <name evidence="7" type="ORF">DEAC_c00870</name>
</gene>
<dbReference type="InterPro" id="IPR000671">
    <property type="entry name" value="Peptidase_A31"/>
</dbReference>
<evidence type="ECO:0000313" key="8">
    <source>
        <dbReference type="Proteomes" id="UP000036356"/>
    </source>
</evidence>
<dbReference type="EMBL" id="LDZY01000001">
    <property type="protein sequence ID" value="KLU67683.1"/>
    <property type="molecule type" value="Genomic_DNA"/>
</dbReference>
<dbReference type="GO" id="GO:0008047">
    <property type="term" value="F:enzyme activator activity"/>
    <property type="evidence" value="ECO:0007669"/>
    <property type="project" value="InterPro"/>
</dbReference>
<dbReference type="InterPro" id="IPR023430">
    <property type="entry name" value="Pept_HybD-like_dom_sf"/>
</dbReference>
<evidence type="ECO:0000256" key="3">
    <source>
        <dbReference type="ARBA" id="ARBA00022670"/>
    </source>
</evidence>
<keyword evidence="2" id="KW-0533">Nickel</keyword>
<evidence type="ECO:0000256" key="2">
    <source>
        <dbReference type="ARBA" id="ARBA00022596"/>
    </source>
</evidence>
<keyword evidence="3 7" id="KW-0645">Protease</keyword>
<evidence type="ECO:0000313" key="7">
    <source>
        <dbReference type="EMBL" id="KLU67683.1"/>
    </source>
</evidence>
<dbReference type="PATRIC" id="fig|476652.3.peg.81"/>
<dbReference type="PRINTS" id="PR00446">
    <property type="entry name" value="HYDRGNUPTAKE"/>
</dbReference>
<evidence type="ECO:0000256" key="1">
    <source>
        <dbReference type="ARBA" id="ARBA00006814"/>
    </source>
</evidence>
<dbReference type="NCBIfam" id="TIGR00072">
    <property type="entry name" value="hydrog_prot"/>
    <property type="match status" value="1"/>
</dbReference>
<organism evidence="7 8">
    <name type="scientific">Desulfosporosinus acididurans</name>
    <dbReference type="NCBI Taxonomy" id="476652"/>
    <lineage>
        <taxon>Bacteria</taxon>
        <taxon>Bacillati</taxon>
        <taxon>Bacillota</taxon>
        <taxon>Clostridia</taxon>
        <taxon>Eubacteriales</taxon>
        <taxon>Desulfitobacteriaceae</taxon>
        <taxon>Desulfosporosinus</taxon>
    </lineage>
</organism>
<sequence>MNKVNIEDQIEIGILGLGNSIRQDEGAGIHLLERLRNNLPPEIVLLDGGTDGLRLLEFVENTKRLIVLDAVEAGKKPGEVVVWRGDEVPKYTSNKLSVHQMSFAEVLYWAGFQGRTPEEIVVIGIQPESLDWGTELTETLQRSIPEAVARVNNCLEEWRHDNLLKKTL</sequence>
<evidence type="ECO:0000256" key="6">
    <source>
        <dbReference type="ARBA" id="ARBA00022801"/>
    </source>
</evidence>
<dbReference type="PANTHER" id="PTHR30302:SF1">
    <property type="entry name" value="HYDROGENASE 2 MATURATION PROTEASE"/>
    <property type="match status" value="1"/>
</dbReference>
<dbReference type="GO" id="GO:0004190">
    <property type="term" value="F:aspartic-type endopeptidase activity"/>
    <property type="evidence" value="ECO:0007669"/>
    <property type="project" value="UniProtKB-KW"/>
</dbReference>
<reference evidence="7 8" key="1">
    <citation type="submission" date="2015-06" db="EMBL/GenBank/DDBJ databases">
        <title>Draft genome of the moderately acidophilic sulfate reducer Candidatus Desulfosporosinus acididurans strain M1.</title>
        <authorList>
            <person name="Poehlein A."/>
            <person name="Petzsch P."/>
            <person name="Johnson B.D."/>
            <person name="Schloemann M."/>
            <person name="Daniel R."/>
            <person name="Muehling M."/>
        </authorList>
    </citation>
    <scope>NUCLEOTIDE SEQUENCE [LARGE SCALE GENOMIC DNA]</scope>
    <source>
        <strain evidence="7 8">M1</strain>
    </source>
</reference>
<dbReference type="CDD" id="cd06062">
    <property type="entry name" value="H2MP_MemB-H2up"/>
    <property type="match status" value="1"/>
</dbReference>
<accession>A0A0J1FXD5</accession>
<dbReference type="GO" id="GO:0046872">
    <property type="term" value="F:metal ion binding"/>
    <property type="evidence" value="ECO:0007669"/>
    <property type="project" value="UniProtKB-KW"/>
</dbReference>